<dbReference type="EMBL" id="WNTK01053729">
    <property type="protein sequence ID" value="KAG9460606.1"/>
    <property type="molecule type" value="Genomic_DNA"/>
</dbReference>
<organism evidence="2 3">
    <name type="scientific">Eleutherodactylus coqui</name>
    <name type="common">Puerto Rican coqui</name>
    <dbReference type="NCBI Taxonomy" id="57060"/>
    <lineage>
        <taxon>Eukaryota</taxon>
        <taxon>Metazoa</taxon>
        <taxon>Chordata</taxon>
        <taxon>Craniata</taxon>
        <taxon>Vertebrata</taxon>
        <taxon>Euteleostomi</taxon>
        <taxon>Amphibia</taxon>
        <taxon>Batrachia</taxon>
        <taxon>Anura</taxon>
        <taxon>Neobatrachia</taxon>
        <taxon>Hyloidea</taxon>
        <taxon>Eleutherodactylidae</taxon>
        <taxon>Eleutherodactylinae</taxon>
        <taxon>Eleutherodactylus</taxon>
        <taxon>Eleutherodactylus</taxon>
    </lineage>
</organism>
<sequence>MAIFRDLGCGIFGASTVLPFVQTRRRCIHRQTKKGEERSDQKPRDTASPAEPVQTTGSRPQTGSVAAPASACLIPAPPHGLVVITPPALSALRKIPAASSQAAHCGGEACDWR</sequence>
<keyword evidence="3" id="KW-1185">Reference proteome</keyword>
<accession>A0A8J6B4K7</accession>
<name>A0A8J6B4K7_ELECQ</name>
<feature type="compositionally biased region" description="Basic and acidic residues" evidence="1">
    <location>
        <begin position="33"/>
        <end position="45"/>
    </location>
</feature>
<feature type="compositionally biased region" description="Polar residues" evidence="1">
    <location>
        <begin position="53"/>
        <end position="64"/>
    </location>
</feature>
<protein>
    <submittedName>
        <fullName evidence="2">Uncharacterized protein</fullName>
    </submittedName>
</protein>
<feature type="region of interest" description="Disordered" evidence="1">
    <location>
        <begin position="29"/>
        <end position="66"/>
    </location>
</feature>
<dbReference type="Proteomes" id="UP000770717">
    <property type="component" value="Unassembled WGS sequence"/>
</dbReference>
<gene>
    <name evidence="2" type="ORF">GDO78_020715</name>
</gene>
<reference evidence="2" key="1">
    <citation type="thesis" date="2020" institute="ProQuest LLC" country="789 East Eisenhower Parkway, Ann Arbor, MI, USA">
        <title>Comparative Genomics and Chromosome Evolution.</title>
        <authorList>
            <person name="Mudd A.B."/>
        </authorList>
    </citation>
    <scope>NUCLEOTIDE SEQUENCE</scope>
    <source>
        <strain evidence="2">HN-11 Male</strain>
        <tissue evidence="2">Kidney and liver</tissue>
    </source>
</reference>
<dbReference type="AlphaFoldDB" id="A0A8J6B4K7"/>
<evidence type="ECO:0000256" key="1">
    <source>
        <dbReference type="SAM" id="MobiDB-lite"/>
    </source>
</evidence>
<comment type="caution">
    <text evidence="2">The sequence shown here is derived from an EMBL/GenBank/DDBJ whole genome shotgun (WGS) entry which is preliminary data.</text>
</comment>
<evidence type="ECO:0000313" key="3">
    <source>
        <dbReference type="Proteomes" id="UP000770717"/>
    </source>
</evidence>
<evidence type="ECO:0000313" key="2">
    <source>
        <dbReference type="EMBL" id="KAG9460606.1"/>
    </source>
</evidence>
<proteinExistence type="predicted"/>